<dbReference type="Pfam" id="PF13577">
    <property type="entry name" value="SnoaL_4"/>
    <property type="match status" value="1"/>
</dbReference>
<dbReference type="SUPFAM" id="SSF54427">
    <property type="entry name" value="NTF2-like"/>
    <property type="match status" value="1"/>
</dbReference>
<dbReference type="AlphaFoldDB" id="Q13VQ1"/>
<evidence type="ECO:0000256" key="2">
    <source>
        <dbReference type="ARBA" id="ARBA00023002"/>
    </source>
</evidence>
<organism evidence="4 5">
    <name type="scientific">Paraburkholderia xenovorans (strain LB400)</name>
    <dbReference type="NCBI Taxonomy" id="266265"/>
    <lineage>
        <taxon>Bacteria</taxon>
        <taxon>Pseudomonadati</taxon>
        <taxon>Pseudomonadota</taxon>
        <taxon>Betaproteobacteria</taxon>
        <taxon>Burkholderiales</taxon>
        <taxon>Burkholderiaceae</taxon>
        <taxon>Paraburkholderia</taxon>
    </lineage>
</organism>
<evidence type="ECO:0000313" key="5">
    <source>
        <dbReference type="Proteomes" id="UP000001817"/>
    </source>
</evidence>
<comment type="similarity">
    <text evidence="1">Belongs to the bacterial ring-hydroxylating dioxygenase beta subunit family.</text>
</comment>
<evidence type="ECO:0000256" key="1">
    <source>
        <dbReference type="ARBA" id="ARBA00009570"/>
    </source>
</evidence>
<dbReference type="EMBL" id="CP000270">
    <property type="protein sequence ID" value="ABE31838.1"/>
    <property type="molecule type" value="Genomic_DNA"/>
</dbReference>
<gene>
    <name evidence="4" type="primary">ohbA</name>
    <name evidence="4" type="ORF">Bxe_A1108</name>
</gene>
<evidence type="ECO:0000313" key="4">
    <source>
        <dbReference type="EMBL" id="ABE31838.1"/>
    </source>
</evidence>
<sequence length="176" mass="20252">MNTDSPLKAIQPPADEQAWAVRARRQFEAEQLLYAYVEYIDDDRLEELPELFTEDGSYQIISRENVERGLPAPTMGCSNRNMLIDRIVSLRHANIYSQHAYRHVLSNVRVKAMEGDEALVQSNYVVMATRGDGIARVYSTGKYVDRLVFEEDGPKFKQKRVIFDTQLIDTLLVRPL</sequence>
<dbReference type="STRING" id="266265.Bxe_A1108"/>
<dbReference type="InterPro" id="IPR037401">
    <property type="entry name" value="SnoaL-like"/>
</dbReference>
<keyword evidence="2 4" id="KW-0560">Oxidoreductase</keyword>
<dbReference type="DNASU" id="4005228"/>
<dbReference type="RefSeq" id="WP_011255173.1">
    <property type="nucleotide sequence ID" value="NC_007951.1"/>
</dbReference>
<dbReference type="InterPro" id="IPR032710">
    <property type="entry name" value="NTF2-like_dom_sf"/>
</dbReference>
<reference evidence="4 5" key="1">
    <citation type="journal article" date="2006" name="Proc. Natl. Acad. Sci. U.S.A.">
        <title>Burkholderia xenovorans LB400 harbors a multi-replicon, 9.73-Mbp genome shaped for versatility.</title>
        <authorList>
            <person name="Chain P.S."/>
            <person name="Denef V.J."/>
            <person name="Konstantinidis K.T."/>
            <person name="Vergez L.M."/>
            <person name="Agullo L."/>
            <person name="Reyes V.L."/>
            <person name="Hauser L."/>
            <person name="Cordova M."/>
            <person name="Gomez L."/>
            <person name="Gonzalez M."/>
            <person name="Land M."/>
            <person name="Lao V."/>
            <person name="Larimer F."/>
            <person name="LiPuma J.J."/>
            <person name="Mahenthiralingam E."/>
            <person name="Malfatti S.A."/>
            <person name="Marx C.J."/>
            <person name="Parnell J.J."/>
            <person name="Ramette A."/>
            <person name="Richardson P."/>
            <person name="Seeger M."/>
            <person name="Smith D."/>
            <person name="Spilker T."/>
            <person name="Sul W.J."/>
            <person name="Tsoi T.V."/>
            <person name="Ulrich L.E."/>
            <person name="Zhulin I.B."/>
            <person name="Tiedje J.M."/>
        </authorList>
    </citation>
    <scope>NUCLEOTIDE SEQUENCE [LARGE SCALE GENOMIC DNA]</scope>
    <source>
        <strain evidence="4 5">LB400</strain>
    </source>
</reference>
<dbReference type="KEGG" id="bxb:DR64_3272"/>
<dbReference type="CDD" id="cd00667">
    <property type="entry name" value="ring_hydroxylating_dioxygenases_beta"/>
    <property type="match status" value="1"/>
</dbReference>
<evidence type="ECO:0000259" key="3">
    <source>
        <dbReference type="Pfam" id="PF13577"/>
    </source>
</evidence>
<dbReference type="eggNOG" id="COG5517">
    <property type="taxonomic scope" value="Bacteria"/>
</dbReference>
<protein>
    <submittedName>
        <fullName evidence="4">Ortho-halobenzoate-1,2-dioxygenase, beta subunit</fullName>
        <ecNumber evidence="4">1.14.12.13</ecNumber>
    </submittedName>
</protein>
<proteinExistence type="inferred from homology"/>
<dbReference type="KEGG" id="bxe:Bxe_A1108"/>
<dbReference type="Proteomes" id="UP000001817">
    <property type="component" value="Chromosome 1"/>
</dbReference>
<dbReference type="Gene3D" id="3.10.450.50">
    <property type="match status" value="1"/>
</dbReference>
<dbReference type="EC" id="1.14.12.13" evidence="4"/>
<dbReference type="GO" id="GO:0018626">
    <property type="term" value="F:2-halobenzoate 1,2-dioxygenase activity"/>
    <property type="evidence" value="ECO:0007669"/>
    <property type="project" value="UniProtKB-EC"/>
</dbReference>
<dbReference type="InterPro" id="IPR000391">
    <property type="entry name" value="Rng_hydr_dOase-bsu"/>
</dbReference>
<keyword evidence="5" id="KW-1185">Reference proteome</keyword>
<dbReference type="OrthoDB" id="2674149at2"/>
<accession>Q13VQ1</accession>
<name>Q13VQ1_PARXL</name>
<feature type="domain" description="SnoaL-like" evidence="3">
    <location>
        <begin position="28"/>
        <end position="156"/>
    </location>
</feature>